<evidence type="ECO:0000313" key="2">
    <source>
        <dbReference type="Proteomes" id="UP001320706"/>
    </source>
</evidence>
<gene>
    <name evidence="1" type="ORF">M8818_004891</name>
</gene>
<dbReference type="Proteomes" id="UP001320706">
    <property type="component" value="Unassembled WGS sequence"/>
</dbReference>
<proteinExistence type="predicted"/>
<dbReference type="EMBL" id="JAMKPW020000024">
    <property type="protein sequence ID" value="KAK8205522.1"/>
    <property type="molecule type" value="Genomic_DNA"/>
</dbReference>
<sequence length="189" mass="21724">MERGYPDIDEAVNEVFEESIHGHMELDAGVLALALEEVAHTSDWQLVSQALKNAFDLVEGETYDRLTLFNGLYDAAMSALQQTIGGNGRISVWSEDEGDGETTYREYDTTQNNSHTPTMPGLDTFLRKVLRRVVNYQWMRQCKDMDVEAHWHGFKSFYNPTQFQRGRRTASETGARRRRRLVRGLRESS</sequence>
<keyword evidence="2" id="KW-1185">Reference proteome</keyword>
<reference evidence="1" key="1">
    <citation type="submission" date="2024-02" db="EMBL/GenBank/DDBJ databases">
        <title>Metagenome Assembled Genome of Zalaria obscura JY119.</title>
        <authorList>
            <person name="Vighnesh L."/>
            <person name="Jagadeeshwari U."/>
            <person name="Venkata Ramana C."/>
            <person name="Sasikala C."/>
        </authorList>
    </citation>
    <scope>NUCLEOTIDE SEQUENCE</scope>
    <source>
        <strain evidence="1">JY119</strain>
    </source>
</reference>
<name>A0ACC3SC39_9PEZI</name>
<evidence type="ECO:0000313" key="1">
    <source>
        <dbReference type="EMBL" id="KAK8205522.1"/>
    </source>
</evidence>
<organism evidence="1 2">
    <name type="scientific">Zalaria obscura</name>
    <dbReference type="NCBI Taxonomy" id="2024903"/>
    <lineage>
        <taxon>Eukaryota</taxon>
        <taxon>Fungi</taxon>
        <taxon>Dikarya</taxon>
        <taxon>Ascomycota</taxon>
        <taxon>Pezizomycotina</taxon>
        <taxon>Dothideomycetes</taxon>
        <taxon>Dothideomycetidae</taxon>
        <taxon>Dothideales</taxon>
        <taxon>Zalariaceae</taxon>
        <taxon>Zalaria</taxon>
    </lineage>
</organism>
<protein>
    <submittedName>
        <fullName evidence="1">Uncharacterized protein</fullName>
    </submittedName>
</protein>
<comment type="caution">
    <text evidence="1">The sequence shown here is derived from an EMBL/GenBank/DDBJ whole genome shotgun (WGS) entry which is preliminary data.</text>
</comment>
<accession>A0ACC3SC39</accession>